<dbReference type="Pfam" id="PF05643">
    <property type="entry name" value="GNA1162-like"/>
    <property type="match status" value="1"/>
</dbReference>
<dbReference type="Gene3D" id="3.40.50.10610">
    <property type="entry name" value="ABC-type transport auxiliary lipoprotein component"/>
    <property type="match status" value="1"/>
</dbReference>
<dbReference type="InterPro" id="IPR008517">
    <property type="entry name" value="GNA1162-like"/>
</dbReference>
<accession>A0A346NHP8</accession>
<dbReference type="Proteomes" id="UP000262073">
    <property type="component" value="Chromosome"/>
</dbReference>
<feature type="signal peptide" evidence="2">
    <location>
        <begin position="1"/>
        <end position="20"/>
    </location>
</feature>
<evidence type="ECO:0008006" key="5">
    <source>
        <dbReference type="Google" id="ProtNLM"/>
    </source>
</evidence>
<organism evidence="3 4">
    <name type="scientific">Salinimonas sediminis</name>
    <dbReference type="NCBI Taxonomy" id="2303538"/>
    <lineage>
        <taxon>Bacteria</taxon>
        <taxon>Pseudomonadati</taxon>
        <taxon>Pseudomonadota</taxon>
        <taxon>Gammaproteobacteria</taxon>
        <taxon>Alteromonadales</taxon>
        <taxon>Alteromonadaceae</taxon>
        <taxon>Alteromonas/Salinimonas group</taxon>
        <taxon>Salinimonas</taxon>
    </lineage>
</organism>
<reference evidence="3 4" key="1">
    <citation type="submission" date="2018-08" db="EMBL/GenBank/DDBJ databases">
        <title>Salinimonas sediminis sp. nov., a piezophilic bacterium isolated from a deep-sea sediment sample from the New Britain Trench.</title>
        <authorList>
            <person name="Cao J."/>
        </authorList>
    </citation>
    <scope>NUCLEOTIDE SEQUENCE [LARGE SCALE GENOMIC DNA]</scope>
    <source>
        <strain evidence="3 4">N102</strain>
    </source>
</reference>
<protein>
    <recommendedName>
        <fullName evidence="5">DUF799 domain-containing protein</fullName>
    </recommendedName>
</protein>
<evidence type="ECO:0000256" key="1">
    <source>
        <dbReference type="SAM" id="MobiDB-lite"/>
    </source>
</evidence>
<dbReference type="AlphaFoldDB" id="A0A346NHP8"/>
<sequence length="224" mass="24192">MSWLKSFLLVLMGSVLVACASQQPTYDDSAFKQADPGSILILPPVNNTPEVMAPYSVMAQAATPIAEAGFYVFPVALVNQTFRNNGLTVAQDIQQVPVPKLREIFGADAALYMTIERYGTSYVVVSSETRVTVAASLIDLRTGQQLWQGKATASSAENQANANNNLLGMLIQAAVSQVFETVTDRGFDITALATSRLLSAKNKHGLRFGPRSPHYQQEAAQHGQ</sequence>
<feature type="chain" id="PRO_5016625710" description="DUF799 domain-containing protein" evidence="2">
    <location>
        <begin position="21"/>
        <end position="224"/>
    </location>
</feature>
<dbReference type="KEGG" id="salm:D0Y50_00925"/>
<evidence type="ECO:0000256" key="2">
    <source>
        <dbReference type="SAM" id="SignalP"/>
    </source>
</evidence>
<proteinExistence type="predicted"/>
<dbReference type="RefSeq" id="WP_117315044.1">
    <property type="nucleotide sequence ID" value="NZ_CP031769.1"/>
</dbReference>
<feature type="compositionally biased region" description="Polar residues" evidence="1">
    <location>
        <begin position="214"/>
        <end position="224"/>
    </location>
</feature>
<keyword evidence="4" id="KW-1185">Reference proteome</keyword>
<evidence type="ECO:0000313" key="3">
    <source>
        <dbReference type="EMBL" id="AXR05055.1"/>
    </source>
</evidence>
<dbReference type="PROSITE" id="PS51257">
    <property type="entry name" value="PROKAR_LIPOPROTEIN"/>
    <property type="match status" value="1"/>
</dbReference>
<name>A0A346NHP8_9ALTE</name>
<evidence type="ECO:0000313" key="4">
    <source>
        <dbReference type="Proteomes" id="UP000262073"/>
    </source>
</evidence>
<feature type="region of interest" description="Disordered" evidence="1">
    <location>
        <begin position="205"/>
        <end position="224"/>
    </location>
</feature>
<dbReference type="EMBL" id="CP031769">
    <property type="protein sequence ID" value="AXR05055.1"/>
    <property type="molecule type" value="Genomic_DNA"/>
</dbReference>
<gene>
    <name evidence="3" type="ORF">D0Y50_00925</name>
</gene>
<keyword evidence="2" id="KW-0732">Signal</keyword>
<dbReference type="OrthoDB" id="1014694at2"/>